<proteinExistence type="predicted"/>
<dbReference type="RefSeq" id="WP_284328904.1">
    <property type="nucleotide sequence ID" value="NZ_BSUN01000001.1"/>
</dbReference>
<protein>
    <recommendedName>
        <fullName evidence="4">DUF4233 domain-containing protein</fullName>
    </recommendedName>
</protein>
<accession>A0ABQ6IIK9</accession>
<dbReference type="EMBL" id="BSUN01000001">
    <property type="protein sequence ID" value="GMA36992.1"/>
    <property type="molecule type" value="Genomic_DNA"/>
</dbReference>
<keyword evidence="1" id="KW-1133">Transmembrane helix</keyword>
<organism evidence="2 3">
    <name type="scientific">Demequina litorisediminis</name>
    <dbReference type="NCBI Taxonomy" id="1849022"/>
    <lineage>
        <taxon>Bacteria</taxon>
        <taxon>Bacillati</taxon>
        <taxon>Actinomycetota</taxon>
        <taxon>Actinomycetes</taxon>
        <taxon>Micrococcales</taxon>
        <taxon>Demequinaceae</taxon>
        <taxon>Demequina</taxon>
    </lineage>
</organism>
<gene>
    <name evidence="2" type="ORF">GCM10025876_31960</name>
</gene>
<reference evidence="3" key="1">
    <citation type="journal article" date="2019" name="Int. J. Syst. Evol. Microbiol.">
        <title>The Global Catalogue of Microorganisms (GCM) 10K type strain sequencing project: providing services to taxonomists for standard genome sequencing and annotation.</title>
        <authorList>
            <consortium name="The Broad Institute Genomics Platform"/>
            <consortium name="The Broad Institute Genome Sequencing Center for Infectious Disease"/>
            <person name="Wu L."/>
            <person name="Ma J."/>
        </authorList>
    </citation>
    <scope>NUCLEOTIDE SEQUENCE [LARGE SCALE GENOMIC DNA]</scope>
    <source>
        <strain evidence="3">NBRC 112299</strain>
    </source>
</reference>
<feature type="transmembrane region" description="Helical" evidence="1">
    <location>
        <begin position="55"/>
        <end position="75"/>
    </location>
</feature>
<comment type="caution">
    <text evidence="2">The sequence shown here is derived from an EMBL/GenBank/DDBJ whole genome shotgun (WGS) entry which is preliminary data.</text>
</comment>
<keyword evidence="3" id="KW-1185">Reference proteome</keyword>
<sequence length="157" mass="16599">MTDQTSEPAVASAPRKPLRSAQLTFRQTVLLCEAFTMFFATLLGFGLVQGGSLDAPAGLIIGGGLALTVLMGWSAGAQSKSWGVWLGWGMQVPLLAAGVVDTAITIMGAVFLVLWIAALRIGGRIDRERAERDVAFEERLAAQEREAAQPEVGESPA</sequence>
<dbReference type="InterPro" id="IPR025327">
    <property type="entry name" value="DUF4233"/>
</dbReference>
<keyword evidence="1" id="KW-0812">Transmembrane</keyword>
<feature type="transmembrane region" description="Helical" evidence="1">
    <location>
        <begin position="95"/>
        <end position="119"/>
    </location>
</feature>
<feature type="transmembrane region" description="Helical" evidence="1">
    <location>
        <begin position="28"/>
        <end position="48"/>
    </location>
</feature>
<evidence type="ECO:0000313" key="2">
    <source>
        <dbReference type="EMBL" id="GMA36992.1"/>
    </source>
</evidence>
<evidence type="ECO:0000313" key="3">
    <source>
        <dbReference type="Proteomes" id="UP001157125"/>
    </source>
</evidence>
<dbReference type="Pfam" id="PF14017">
    <property type="entry name" value="DUF4233"/>
    <property type="match status" value="1"/>
</dbReference>
<evidence type="ECO:0008006" key="4">
    <source>
        <dbReference type="Google" id="ProtNLM"/>
    </source>
</evidence>
<keyword evidence="1" id="KW-0472">Membrane</keyword>
<dbReference type="Proteomes" id="UP001157125">
    <property type="component" value="Unassembled WGS sequence"/>
</dbReference>
<name>A0ABQ6IIK9_9MICO</name>
<evidence type="ECO:0000256" key="1">
    <source>
        <dbReference type="SAM" id="Phobius"/>
    </source>
</evidence>